<dbReference type="Gene3D" id="3.30.9.10">
    <property type="entry name" value="D-Amino Acid Oxidase, subunit A, domain 2"/>
    <property type="match status" value="1"/>
</dbReference>
<reference evidence="2" key="1">
    <citation type="submission" date="2020-05" db="EMBL/GenBank/DDBJ databases">
        <authorList>
            <person name="Zhu T."/>
            <person name="Keshari N."/>
            <person name="Lu X."/>
        </authorList>
    </citation>
    <scope>NUCLEOTIDE SEQUENCE</scope>
    <source>
        <strain evidence="2">NK1-22</strain>
    </source>
</reference>
<organism evidence="2">
    <name type="scientific">Thermoleptolyngbya oregonensis NK1-22</name>
    <dbReference type="NCBI Taxonomy" id="2547457"/>
    <lineage>
        <taxon>Bacteria</taxon>
        <taxon>Bacillati</taxon>
        <taxon>Cyanobacteriota</taxon>
        <taxon>Cyanophyceae</taxon>
        <taxon>Oculatellales</taxon>
        <taxon>Oculatellaceae</taxon>
        <taxon>Thermoleptolyngbya</taxon>
    </lineage>
</organism>
<protein>
    <submittedName>
        <fullName evidence="2">FAD-binding oxidoreductase</fullName>
    </submittedName>
</protein>
<evidence type="ECO:0000313" key="2">
    <source>
        <dbReference type="EMBL" id="WOB41926.1"/>
    </source>
</evidence>
<dbReference type="PANTHER" id="PTHR13847">
    <property type="entry name" value="SARCOSINE DEHYDROGENASE-RELATED"/>
    <property type="match status" value="1"/>
</dbReference>
<dbReference type="Gene3D" id="3.50.50.60">
    <property type="entry name" value="FAD/NAD(P)-binding domain"/>
    <property type="match status" value="1"/>
</dbReference>
<dbReference type="InterPro" id="IPR006076">
    <property type="entry name" value="FAD-dep_OxRdtase"/>
</dbReference>
<name>A0AA96Y1V3_9CYAN</name>
<dbReference type="InterPro" id="IPR001763">
    <property type="entry name" value="Rhodanese-like_dom"/>
</dbReference>
<gene>
    <name evidence="2" type="ORF">HNI00_01100</name>
</gene>
<dbReference type="RefSeq" id="WP_316789925.1">
    <property type="nucleotide sequence ID" value="NZ_CP053540.1"/>
</dbReference>
<proteinExistence type="predicted"/>
<dbReference type="PANTHER" id="PTHR13847:SF281">
    <property type="entry name" value="FAD DEPENDENT OXIDOREDUCTASE DOMAIN-CONTAINING PROTEIN"/>
    <property type="match status" value="1"/>
</dbReference>
<feature type="domain" description="Rhodanese" evidence="1">
    <location>
        <begin position="41"/>
        <end position="79"/>
    </location>
</feature>
<dbReference type="PROSITE" id="PS50206">
    <property type="entry name" value="RHODANESE_3"/>
    <property type="match status" value="1"/>
</dbReference>
<dbReference type="SUPFAM" id="SSF51905">
    <property type="entry name" value="FAD/NAD(P)-binding domain"/>
    <property type="match status" value="1"/>
</dbReference>
<evidence type="ECO:0000259" key="1">
    <source>
        <dbReference type="PROSITE" id="PS50206"/>
    </source>
</evidence>
<dbReference type="KEGG" id="tog:HNI00_01100"/>
<accession>A0AA96Y1V3</accession>
<sequence length="441" mass="48965">MYTPFLYDRTRPVGSFWETTVDPVEGAALAGDRTCDVAIIGGGITGLSAALHLARAGVEACVLEAGIPAWGASGRNGGFCCVGATWLDPEALLNQFGREEVGRFFRQQREGTELVRQIAQEEGIDLDAQGDGEIEVAHRPNRWRSLEAAYEFFSDIAGYPCQIWSPKELTERAYHSPEAHGALHVGVGFGLNPMKYSRGLAIALQRQPVAVYAHSPVQHWETDGHGHRLHTPGGTLRARRVIIATNGYTEDPLHPALSGRLLPVVSNIITTRPLTAAELAAQGWKTETPIYDTRNLLFYFRLLKDGRFLLGTRGGTRGTPQEADRYRQWMGRRLGKMFPAWRDVEISHYWSGLLCGSRALVPHVGQLVDDPTLFYALAYHGNGVATATWSGRAIAHLLIGKISETDLATPFRQPLRRFPLPHLRPWYLRGMFSLYSLQDAW</sequence>
<dbReference type="EMBL" id="CP053540">
    <property type="protein sequence ID" value="WOB41926.1"/>
    <property type="molecule type" value="Genomic_DNA"/>
</dbReference>
<dbReference type="Pfam" id="PF01266">
    <property type="entry name" value="DAO"/>
    <property type="match status" value="1"/>
</dbReference>
<dbReference type="AlphaFoldDB" id="A0AA96Y1V3"/>
<dbReference type="GO" id="GO:0005737">
    <property type="term" value="C:cytoplasm"/>
    <property type="evidence" value="ECO:0007669"/>
    <property type="project" value="TreeGrafter"/>
</dbReference>
<dbReference type="InterPro" id="IPR036188">
    <property type="entry name" value="FAD/NAD-bd_sf"/>
</dbReference>